<evidence type="ECO:0000313" key="1">
    <source>
        <dbReference type="EMBL" id="KAF2428362.1"/>
    </source>
</evidence>
<dbReference type="PANTHER" id="PTHR47843">
    <property type="entry name" value="BTB DOMAIN-CONTAINING PROTEIN-RELATED"/>
    <property type="match status" value="1"/>
</dbReference>
<sequence>MTERITKLLMPAIHLPFTRDTARIEVGAEPVVFVVHVDLLCAQTPYFSKTLHDESSKSDEKVIRLPDDEPETVRSIPELGLRPHRPRWSPTISVCGVSQFYKLWILADKVQISTLKNSAMEGITSTYAQGCAVGSPSLVNLVYGKTLPRSPLRKALAFHTAAVMSEAFYSEQKSNFSSEFMEDLCQTFITLRSSIEPQVWVPSAKNTLVNARMYDFGRQWVTAMLALNRLNTWTPLASITYGAHGMKEHVMSNTNHLWKWTHLGSSQHLEELRLADYIDNCKGPEQASADKENGDLGKA</sequence>
<evidence type="ECO:0000313" key="2">
    <source>
        <dbReference type="Proteomes" id="UP000800235"/>
    </source>
</evidence>
<comment type="caution">
    <text evidence="1">The sequence shown here is derived from an EMBL/GenBank/DDBJ whole genome shotgun (WGS) entry which is preliminary data.</text>
</comment>
<dbReference type="OrthoDB" id="1022638at2759"/>
<keyword evidence="2" id="KW-1185">Reference proteome</keyword>
<organism evidence="1 2">
    <name type="scientific">Tothia fuscella</name>
    <dbReference type="NCBI Taxonomy" id="1048955"/>
    <lineage>
        <taxon>Eukaryota</taxon>
        <taxon>Fungi</taxon>
        <taxon>Dikarya</taxon>
        <taxon>Ascomycota</taxon>
        <taxon>Pezizomycotina</taxon>
        <taxon>Dothideomycetes</taxon>
        <taxon>Pleosporomycetidae</taxon>
        <taxon>Venturiales</taxon>
        <taxon>Cylindrosympodiaceae</taxon>
        <taxon>Tothia</taxon>
    </lineage>
</organism>
<dbReference type="Proteomes" id="UP000800235">
    <property type="component" value="Unassembled WGS sequence"/>
</dbReference>
<dbReference type="SUPFAM" id="SSF54695">
    <property type="entry name" value="POZ domain"/>
    <property type="match status" value="1"/>
</dbReference>
<dbReference type="Gene3D" id="3.30.710.10">
    <property type="entry name" value="Potassium Channel Kv1.1, Chain A"/>
    <property type="match status" value="1"/>
</dbReference>
<name>A0A9P4NMM4_9PEZI</name>
<accession>A0A9P4NMM4</accession>
<dbReference type="EMBL" id="MU007055">
    <property type="protein sequence ID" value="KAF2428362.1"/>
    <property type="molecule type" value="Genomic_DNA"/>
</dbReference>
<protein>
    <recommendedName>
        <fullName evidence="3">BTB domain-containing protein</fullName>
    </recommendedName>
</protein>
<dbReference type="InterPro" id="IPR011333">
    <property type="entry name" value="SKP1/BTB/POZ_sf"/>
</dbReference>
<reference evidence="1" key="1">
    <citation type="journal article" date="2020" name="Stud. Mycol.">
        <title>101 Dothideomycetes genomes: a test case for predicting lifestyles and emergence of pathogens.</title>
        <authorList>
            <person name="Haridas S."/>
            <person name="Albert R."/>
            <person name="Binder M."/>
            <person name="Bloem J."/>
            <person name="Labutti K."/>
            <person name="Salamov A."/>
            <person name="Andreopoulos B."/>
            <person name="Baker S."/>
            <person name="Barry K."/>
            <person name="Bills G."/>
            <person name="Bluhm B."/>
            <person name="Cannon C."/>
            <person name="Castanera R."/>
            <person name="Culley D."/>
            <person name="Daum C."/>
            <person name="Ezra D."/>
            <person name="Gonzalez J."/>
            <person name="Henrissat B."/>
            <person name="Kuo A."/>
            <person name="Liang C."/>
            <person name="Lipzen A."/>
            <person name="Lutzoni F."/>
            <person name="Magnuson J."/>
            <person name="Mondo S."/>
            <person name="Nolan M."/>
            <person name="Ohm R."/>
            <person name="Pangilinan J."/>
            <person name="Park H.-J."/>
            <person name="Ramirez L."/>
            <person name="Alfaro M."/>
            <person name="Sun H."/>
            <person name="Tritt A."/>
            <person name="Yoshinaga Y."/>
            <person name="Zwiers L.-H."/>
            <person name="Turgeon B."/>
            <person name="Goodwin S."/>
            <person name="Spatafora J."/>
            <person name="Crous P."/>
            <person name="Grigoriev I."/>
        </authorList>
    </citation>
    <scope>NUCLEOTIDE SEQUENCE</scope>
    <source>
        <strain evidence="1">CBS 130266</strain>
    </source>
</reference>
<dbReference type="AlphaFoldDB" id="A0A9P4NMM4"/>
<gene>
    <name evidence="1" type="ORF">EJ08DRAFT_699224</name>
</gene>
<evidence type="ECO:0008006" key="3">
    <source>
        <dbReference type="Google" id="ProtNLM"/>
    </source>
</evidence>
<proteinExistence type="predicted"/>